<evidence type="ECO:0000256" key="1">
    <source>
        <dbReference type="SAM" id="Phobius"/>
    </source>
</evidence>
<name>A0A7G3B6W5_LUTLO</name>
<organism evidence="2">
    <name type="scientific">Lutzomyia longipalpis</name>
    <name type="common">Sand fly</name>
    <dbReference type="NCBI Taxonomy" id="7200"/>
    <lineage>
        <taxon>Eukaryota</taxon>
        <taxon>Metazoa</taxon>
        <taxon>Ecdysozoa</taxon>
        <taxon>Arthropoda</taxon>
        <taxon>Hexapoda</taxon>
        <taxon>Insecta</taxon>
        <taxon>Pterygota</taxon>
        <taxon>Neoptera</taxon>
        <taxon>Endopterygota</taxon>
        <taxon>Diptera</taxon>
        <taxon>Nematocera</taxon>
        <taxon>Psychodoidea</taxon>
        <taxon>Psychodidae</taxon>
        <taxon>Lutzomyia</taxon>
        <taxon>Lutzomyia</taxon>
    </lineage>
</organism>
<feature type="transmembrane region" description="Helical" evidence="1">
    <location>
        <begin position="47"/>
        <end position="65"/>
    </location>
</feature>
<accession>A0A7G3B6W5</accession>
<dbReference type="AlphaFoldDB" id="A0A7G3B6W5"/>
<sequence>MIKIHVFYIFSFRYFTTHRLEQKTLISFSQKIPFFVNFFFCRYSESFLVSLKLFYLNIVFFLPYITKHTHAHSK</sequence>
<keyword evidence="1" id="KW-0812">Transmembrane</keyword>
<proteinExistence type="predicted"/>
<keyword evidence="1" id="KW-1133">Transmembrane helix</keyword>
<keyword evidence="1" id="KW-0472">Membrane</keyword>
<protein>
    <submittedName>
        <fullName evidence="2">Uncharacterized protein</fullName>
    </submittedName>
</protein>
<dbReference type="EMBL" id="GITU01011285">
    <property type="protein sequence ID" value="MBC1179988.1"/>
    <property type="molecule type" value="Transcribed_RNA"/>
</dbReference>
<evidence type="ECO:0000313" key="2">
    <source>
        <dbReference type="EMBL" id="MBC1179988.1"/>
    </source>
</evidence>
<reference evidence="2" key="1">
    <citation type="journal article" date="2020" name="BMC">
        <title>Leishmania infection induces a limited differential gene expression in the sand fly midgut.</title>
        <authorList>
            <person name="Coutinho-Abreu I.V."/>
            <person name="Serafim T.D."/>
            <person name="Meneses C."/>
            <person name="Kamhawi S."/>
            <person name="Oliveira F."/>
            <person name="Valenzuela J.G."/>
        </authorList>
    </citation>
    <scope>NUCLEOTIDE SEQUENCE</scope>
    <source>
        <strain evidence="2">Jacobina</strain>
        <tissue evidence="2">Midgut</tissue>
    </source>
</reference>